<feature type="transmembrane region" description="Helical" evidence="1">
    <location>
        <begin position="6"/>
        <end position="22"/>
    </location>
</feature>
<dbReference type="AlphaFoldDB" id="A0A8A0RKL3"/>
<proteinExistence type="predicted"/>
<organism evidence="3 4">
    <name type="scientific">Koleobacter methoxysyntrophicus</name>
    <dbReference type="NCBI Taxonomy" id="2751313"/>
    <lineage>
        <taxon>Bacteria</taxon>
        <taxon>Bacillati</taxon>
        <taxon>Bacillota</taxon>
        <taxon>Clostridia</taxon>
        <taxon>Koleobacterales</taxon>
        <taxon>Koleobacteraceae</taxon>
        <taxon>Koleobacter</taxon>
    </lineage>
</organism>
<dbReference type="PANTHER" id="PTHR30619">
    <property type="entry name" value="DNA INTERNALIZATION/COMPETENCE PROTEIN COMEC/REC2"/>
    <property type="match status" value="1"/>
</dbReference>
<name>A0A8A0RKL3_9FIRM</name>
<dbReference type="InterPro" id="IPR052159">
    <property type="entry name" value="Competence_DNA_uptake"/>
</dbReference>
<dbReference type="InterPro" id="IPR035681">
    <property type="entry name" value="ComA-like_MBL"/>
</dbReference>
<keyword evidence="1" id="KW-1133">Transmembrane helix</keyword>
<dbReference type="EMBL" id="CP059066">
    <property type="protein sequence ID" value="QSQ08069.1"/>
    <property type="molecule type" value="Genomic_DNA"/>
</dbReference>
<dbReference type="PANTHER" id="PTHR30619:SF7">
    <property type="entry name" value="BETA-LACTAMASE DOMAIN PROTEIN"/>
    <property type="match status" value="1"/>
</dbReference>
<keyword evidence="4" id="KW-1185">Reference proteome</keyword>
<evidence type="ECO:0000313" key="3">
    <source>
        <dbReference type="EMBL" id="QSQ08069.1"/>
    </source>
</evidence>
<protein>
    <submittedName>
        <fullName evidence="3">ComE operon protein 3</fullName>
    </submittedName>
</protein>
<dbReference type="InterPro" id="IPR001279">
    <property type="entry name" value="Metallo-B-lactamas"/>
</dbReference>
<dbReference type="CDD" id="cd07731">
    <property type="entry name" value="ComA-like_MBL-fold"/>
    <property type="match status" value="1"/>
</dbReference>
<feature type="domain" description="Metallo-beta-lactamase" evidence="2">
    <location>
        <begin position="104"/>
        <end position="299"/>
    </location>
</feature>
<dbReference type="Proteomes" id="UP000662904">
    <property type="component" value="Chromosome"/>
</dbReference>
<dbReference type="RefSeq" id="WP_206708304.1">
    <property type="nucleotide sequence ID" value="NZ_CP059066.1"/>
</dbReference>
<keyword evidence="1" id="KW-0472">Membrane</keyword>
<dbReference type="KEGG" id="kme:H0A61_00389"/>
<dbReference type="InterPro" id="IPR036866">
    <property type="entry name" value="RibonucZ/Hydroxyglut_hydro"/>
</dbReference>
<sequence length="349" mass="38382">MIDAIGIIAFITLIFSILASVYNAGRNKKATKTWAVRAAVAFFVLVLASYLSAAPFELSSVINEKLVFVKDIIIKGNLAEDSDALDLEEASKGILKVHYLDVGQGDAIFVQLPGGENLLIDGGGKEAGPFLVKYLKKQGAKRIEHLVITHPHLDHIGGLEEVVKSLPIDNIYMPRVSHSTKTFEDLMRAIKQKGLKIKEAKAGVKPDLGGEVQGIFLAPNKMEYKYLNDYSAVLKLTYKGVSVLFTGDAEEISEREMLEAGYDLKAEVLKLGHHGSSTSTCEEFLDAVAPEYGVISAGKNNDYGHPHRETLDKLNRRGIKVFRTDLQGTIILEVSESKVRFNKEPVELK</sequence>
<gene>
    <name evidence="3" type="primary">comEC_2</name>
    <name evidence="3" type="ORF">H0A61_00389</name>
</gene>
<evidence type="ECO:0000313" key="4">
    <source>
        <dbReference type="Proteomes" id="UP000662904"/>
    </source>
</evidence>
<dbReference type="Pfam" id="PF00753">
    <property type="entry name" value="Lactamase_B"/>
    <property type="match status" value="1"/>
</dbReference>
<dbReference type="SMART" id="SM00849">
    <property type="entry name" value="Lactamase_B"/>
    <property type="match status" value="1"/>
</dbReference>
<keyword evidence="1" id="KW-0812">Transmembrane</keyword>
<evidence type="ECO:0000256" key="1">
    <source>
        <dbReference type="SAM" id="Phobius"/>
    </source>
</evidence>
<accession>A0A8A0RKL3</accession>
<evidence type="ECO:0000259" key="2">
    <source>
        <dbReference type="SMART" id="SM00849"/>
    </source>
</evidence>
<dbReference type="Gene3D" id="3.60.15.10">
    <property type="entry name" value="Ribonuclease Z/Hydroxyacylglutathione hydrolase-like"/>
    <property type="match status" value="1"/>
</dbReference>
<feature type="transmembrane region" description="Helical" evidence="1">
    <location>
        <begin position="34"/>
        <end position="53"/>
    </location>
</feature>
<reference evidence="3" key="1">
    <citation type="submission" date="2020-07" db="EMBL/GenBank/DDBJ databases">
        <title>Koleobacter methoxysyntrophicus gen. nov., sp. nov., a novel anaerobic bacterium isolated from deep subsurface oil field and proposal of Koleobacterales ord. nov. in the phylum Firmicutes.</title>
        <authorList>
            <person name="Sakamoto S."/>
            <person name="Tamaki H."/>
        </authorList>
    </citation>
    <scope>NUCLEOTIDE SEQUENCE</scope>
    <source>
        <strain evidence="3">NRmbB1</strain>
    </source>
</reference>
<dbReference type="SUPFAM" id="SSF56281">
    <property type="entry name" value="Metallo-hydrolase/oxidoreductase"/>
    <property type="match status" value="1"/>
</dbReference>